<dbReference type="HOGENOM" id="CLU_2845292_0_0_4"/>
<reference evidence="1 2" key="1">
    <citation type="submission" date="2011-05" db="EMBL/GenBank/DDBJ databases">
        <authorList>
            <person name="Muzny D."/>
            <person name="Qin X."/>
            <person name="Deng J."/>
            <person name="Jiang H."/>
            <person name="Liu Y."/>
            <person name="Qu J."/>
            <person name="Song X.-Z."/>
            <person name="Zhang L."/>
            <person name="Thornton R."/>
            <person name="Coyle M."/>
            <person name="Francisco L."/>
            <person name="Jackson L."/>
            <person name="Javaid M."/>
            <person name="Korchina V."/>
            <person name="Kovar C."/>
            <person name="Mata R."/>
            <person name="Mathew T."/>
            <person name="Ngo R."/>
            <person name="Nguyen L."/>
            <person name="Nguyen N."/>
            <person name="Okwuonu G."/>
            <person name="Ongeri F."/>
            <person name="Pham C."/>
            <person name="Simmons D."/>
            <person name="Wilczek-Boney K."/>
            <person name="Hale W."/>
            <person name="Jakkamsetti A."/>
            <person name="Pham P."/>
            <person name="Ruth R."/>
            <person name="San Lucas F."/>
            <person name="Warren J."/>
            <person name="Zhang J."/>
            <person name="Zhao Z."/>
            <person name="Zhou C."/>
            <person name="Zhu D."/>
            <person name="Lee S."/>
            <person name="Bess C."/>
            <person name="Blankenburg K."/>
            <person name="Forbes L."/>
            <person name="Fu Q."/>
            <person name="Gubbala S."/>
            <person name="Hirani K."/>
            <person name="Jayaseelan J.C."/>
            <person name="Lara F."/>
            <person name="Munidasa M."/>
            <person name="Palculict T."/>
            <person name="Patil S."/>
            <person name="Pu L.-L."/>
            <person name="Saada N."/>
            <person name="Tang L."/>
            <person name="Weissenberger G."/>
            <person name="Zhu Y."/>
            <person name="Hemphill L."/>
            <person name="Shang Y."/>
            <person name="Youmans B."/>
            <person name="Ayvaz T."/>
            <person name="Ross M."/>
            <person name="Santibanez J."/>
            <person name="Aqrawi P."/>
            <person name="Gross S."/>
            <person name="Joshi V."/>
            <person name="Fowler G."/>
            <person name="Nazareth L."/>
            <person name="Reid J."/>
            <person name="Worley K."/>
            <person name="Petrosino J."/>
            <person name="Highlander S."/>
            <person name="Gibbs R."/>
        </authorList>
    </citation>
    <scope>NUCLEOTIDE SEQUENCE [LARGE SCALE GENOMIC DNA]</scope>
    <source>
        <strain evidence="1 2">871</strain>
    </source>
</reference>
<dbReference type="PATRIC" id="fig|1032488.3.peg.1977"/>
<dbReference type="Proteomes" id="UP000003019">
    <property type="component" value="Unassembled WGS sequence"/>
</dbReference>
<keyword evidence="2" id="KW-1185">Reference proteome</keyword>
<accession>G4CKE4</accession>
<dbReference type="EMBL" id="AGAY01000072">
    <property type="protein sequence ID" value="EGY51700.1"/>
    <property type="molecule type" value="Genomic_DNA"/>
</dbReference>
<name>G4CKE4_9NEIS</name>
<dbReference type="STRING" id="1032488.HMPREF9371_2084"/>
<sequence length="65" mass="6688">MPLLLTLGRPVSLAAATSKLRQKTGGNTILQISEAPAGSVCIQQAETFAKPPDVDAVQGVAAQRT</sequence>
<organism evidence="1 2">
    <name type="scientific">Neisseria shayeganii 871</name>
    <dbReference type="NCBI Taxonomy" id="1032488"/>
    <lineage>
        <taxon>Bacteria</taxon>
        <taxon>Pseudomonadati</taxon>
        <taxon>Pseudomonadota</taxon>
        <taxon>Betaproteobacteria</taxon>
        <taxon>Neisseriales</taxon>
        <taxon>Neisseriaceae</taxon>
        <taxon>Neisseria</taxon>
    </lineage>
</organism>
<evidence type="ECO:0000313" key="2">
    <source>
        <dbReference type="Proteomes" id="UP000003019"/>
    </source>
</evidence>
<proteinExistence type="predicted"/>
<protein>
    <submittedName>
        <fullName evidence="1">Uncharacterized protein</fullName>
    </submittedName>
</protein>
<dbReference type="AlphaFoldDB" id="G4CKE4"/>
<comment type="caution">
    <text evidence="1">The sequence shown here is derived from an EMBL/GenBank/DDBJ whole genome shotgun (WGS) entry which is preliminary data.</text>
</comment>
<gene>
    <name evidence="1" type="ORF">HMPREF9371_2084</name>
</gene>
<evidence type="ECO:0000313" key="1">
    <source>
        <dbReference type="EMBL" id="EGY51700.1"/>
    </source>
</evidence>